<reference evidence="1" key="2">
    <citation type="submission" date="2023-01" db="EMBL/GenBank/DDBJ databases">
        <authorList>
            <person name="Petersen C."/>
        </authorList>
    </citation>
    <scope>NUCLEOTIDE SEQUENCE</scope>
    <source>
        <strain evidence="1">IBT 15450</strain>
    </source>
</reference>
<organism evidence="1 2">
    <name type="scientific">Penicillium canescens</name>
    <dbReference type="NCBI Taxonomy" id="5083"/>
    <lineage>
        <taxon>Eukaryota</taxon>
        <taxon>Fungi</taxon>
        <taxon>Dikarya</taxon>
        <taxon>Ascomycota</taxon>
        <taxon>Pezizomycotina</taxon>
        <taxon>Eurotiomycetes</taxon>
        <taxon>Eurotiomycetidae</taxon>
        <taxon>Eurotiales</taxon>
        <taxon>Aspergillaceae</taxon>
        <taxon>Penicillium</taxon>
    </lineage>
</organism>
<gene>
    <name evidence="1" type="ORF">N7460_007468</name>
</gene>
<dbReference type="EMBL" id="JAQJZL010000008">
    <property type="protein sequence ID" value="KAJ6038751.1"/>
    <property type="molecule type" value="Genomic_DNA"/>
</dbReference>
<keyword evidence="2" id="KW-1185">Reference proteome</keyword>
<name>A0AAD6IBV5_PENCN</name>
<comment type="caution">
    <text evidence="1">The sequence shown here is derived from an EMBL/GenBank/DDBJ whole genome shotgun (WGS) entry which is preliminary data.</text>
</comment>
<dbReference type="AlphaFoldDB" id="A0AAD6IBV5"/>
<accession>A0AAD6IBV5</accession>
<evidence type="ECO:0000313" key="2">
    <source>
        <dbReference type="Proteomes" id="UP001219568"/>
    </source>
</evidence>
<sequence length="169" mass="17579">MSDVECGPGTITSTTSQSFQRGFAEQLGVFHPTSYLGDVVEKLVTTPQYNEASGTVTTTGYNLQCAGGAACILYFQPYFTVSQVKTYTVSVSDDGSLCSSDDSNASTGQYTTPMTDVGCEGDGCSAAGIWGVCYAFDFGGEQTCPGTRASSLPGIQCPSNFEASPNAPQ</sequence>
<reference evidence="1" key="1">
    <citation type="journal article" date="2023" name="IMA Fungus">
        <title>Comparative genomic study of the Penicillium genus elucidates a diverse pangenome and 15 lateral gene transfer events.</title>
        <authorList>
            <person name="Petersen C."/>
            <person name="Sorensen T."/>
            <person name="Nielsen M.R."/>
            <person name="Sondergaard T.E."/>
            <person name="Sorensen J.L."/>
            <person name="Fitzpatrick D.A."/>
            <person name="Frisvad J.C."/>
            <person name="Nielsen K.L."/>
        </authorList>
    </citation>
    <scope>NUCLEOTIDE SEQUENCE</scope>
    <source>
        <strain evidence="1">IBT 15450</strain>
    </source>
</reference>
<proteinExistence type="predicted"/>
<dbReference type="Proteomes" id="UP001219568">
    <property type="component" value="Unassembled WGS sequence"/>
</dbReference>
<protein>
    <submittedName>
        <fullName evidence="1">Uncharacterized protein</fullName>
    </submittedName>
</protein>
<evidence type="ECO:0000313" key="1">
    <source>
        <dbReference type="EMBL" id="KAJ6038751.1"/>
    </source>
</evidence>